<proteinExistence type="predicted"/>
<evidence type="ECO:0000313" key="2">
    <source>
        <dbReference type="EMBL" id="REH54746.1"/>
    </source>
</evidence>
<dbReference type="Gene3D" id="2.120.10.30">
    <property type="entry name" value="TolB, C-terminal domain"/>
    <property type="match status" value="1"/>
</dbReference>
<dbReference type="GO" id="GO:0016158">
    <property type="term" value="F:inositol hexakisphosphate 3-phosphatase activity"/>
    <property type="evidence" value="ECO:0007669"/>
    <property type="project" value="InterPro"/>
</dbReference>
<dbReference type="SUPFAM" id="SSF50956">
    <property type="entry name" value="Thermostable phytase (3-phytase)"/>
    <property type="match status" value="1"/>
</dbReference>
<feature type="domain" description="BPP" evidence="1">
    <location>
        <begin position="25"/>
        <end position="351"/>
    </location>
</feature>
<protein>
    <submittedName>
        <fullName evidence="2">3-phytase</fullName>
    </submittedName>
</protein>
<dbReference type="RefSeq" id="WP_115900398.1">
    <property type="nucleotide sequence ID" value="NZ_QUNS01000002.1"/>
</dbReference>
<evidence type="ECO:0000313" key="3">
    <source>
        <dbReference type="Proteomes" id="UP000256884"/>
    </source>
</evidence>
<sequence>MNNVYKITLTCLILSACKVEKIVHQNPQAKLVVALTADAETAPVTSFDDAADDPCIWINPVDVTKSTIIGTNKKEGLEVYNLNGKRLYSYKIGRVNNVDIRDGFLLNGKEVSVVTASNRTYNTISILIVKPTGELEDAAARKITSNLKEVYGLGMYKSPKTNKFYVFMVGKKGGVEQWELFENNSLIDAKLVREFSLGSQGEGIVADDVHAKVYIGEENKALWKYDAEPNALNNRVKVISTNDLNMKDDFEGVTLYDAGNGKGYIILSSQGNNSYAVFDRVSNQYLGSFSLKDGAIDGTYDTDGIDVTSVNFGTKYPKGFFIAQDGANTQGKDSLHQNFKLVDWQKISKSLHLDSSN</sequence>
<dbReference type="Proteomes" id="UP000256884">
    <property type="component" value="Unassembled WGS sequence"/>
</dbReference>
<keyword evidence="3" id="KW-1185">Reference proteome</keyword>
<dbReference type="Pfam" id="PF02333">
    <property type="entry name" value="Phytase"/>
    <property type="match status" value="1"/>
</dbReference>
<dbReference type="EMBL" id="QUNS01000002">
    <property type="protein sequence ID" value="REH54746.1"/>
    <property type="molecule type" value="Genomic_DNA"/>
</dbReference>
<evidence type="ECO:0000259" key="1">
    <source>
        <dbReference type="PROSITE" id="PS51662"/>
    </source>
</evidence>
<dbReference type="PROSITE" id="PS51662">
    <property type="entry name" value="BP_PHYTASE"/>
    <property type="match status" value="1"/>
</dbReference>
<accession>A0A3E0I887</accession>
<comment type="caution">
    <text evidence="2">The sequence shown here is derived from an EMBL/GenBank/DDBJ whole genome shotgun (WGS) entry which is preliminary data.</text>
</comment>
<organism evidence="2 3">
    <name type="scientific">Tenacibaculum gallaicum</name>
    <dbReference type="NCBI Taxonomy" id="561505"/>
    <lineage>
        <taxon>Bacteria</taxon>
        <taxon>Pseudomonadati</taxon>
        <taxon>Bacteroidota</taxon>
        <taxon>Flavobacteriia</taxon>
        <taxon>Flavobacteriales</taxon>
        <taxon>Flavobacteriaceae</taxon>
        <taxon>Tenacibaculum</taxon>
    </lineage>
</organism>
<dbReference type="OrthoDB" id="8696437at2"/>
<name>A0A3E0I887_9FLAO</name>
<dbReference type="InterPro" id="IPR003431">
    <property type="entry name" value="B-propeller_Phytase"/>
</dbReference>
<gene>
    <name evidence="2" type="ORF">C7448_102271</name>
</gene>
<dbReference type="AlphaFoldDB" id="A0A3E0I887"/>
<reference evidence="2 3" key="1">
    <citation type="submission" date="2018-08" db="EMBL/GenBank/DDBJ databases">
        <title>Genomic Encyclopedia of Type Strains, Phase IV (KMG-IV): sequencing the most valuable type-strain genomes for metagenomic binning, comparative biology and taxonomic classification.</title>
        <authorList>
            <person name="Goeker M."/>
        </authorList>
    </citation>
    <scope>NUCLEOTIDE SEQUENCE [LARGE SCALE GENOMIC DNA]</scope>
    <source>
        <strain evidence="2 3">DSM 18841</strain>
    </source>
</reference>
<dbReference type="PROSITE" id="PS51257">
    <property type="entry name" value="PROKAR_LIPOPROTEIN"/>
    <property type="match status" value="1"/>
</dbReference>
<dbReference type="InterPro" id="IPR011042">
    <property type="entry name" value="6-blade_b-propeller_TolB-like"/>
</dbReference>